<feature type="transmembrane region" description="Helical" evidence="8">
    <location>
        <begin position="548"/>
        <end position="571"/>
    </location>
</feature>
<comment type="similarity">
    <text evidence="2">Belongs to the patched family.</text>
</comment>
<comment type="caution">
    <text evidence="10">The sequence shown here is derived from an EMBL/GenBank/DDBJ whole genome shotgun (WGS) entry which is preliminary data.</text>
</comment>
<keyword evidence="6 8" id="KW-0472">Membrane</keyword>
<dbReference type="GO" id="GO:0018996">
    <property type="term" value="P:molting cycle, collagen and cuticulin-based cuticle"/>
    <property type="evidence" value="ECO:0007669"/>
    <property type="project" value="TreeGrafter"/>
</dbReference>
<evidence type="ECO:0000256" key="3">
    <source>
        <dbReference type="ARBA" id="ARBA00022475"/>
    </source>
</evidence>
<dbReference type="PROSITE" id="PS50156">
    <property type="entry name" value="SSD"/>
    <property type="match status" value="1"/>
</dbReference>
<dbReference type="InterPro" id="IPR003392">
    <property type="entry name" value="PTHD_SSD"/>
</dbReference>
<dbReference type="InterPro" id="IPR051697">
    <property type="entry name" value="Patched_domain-protein"/>
</dbReference>
<keyword evidence="7" id="KW-0325">Glycoprotein</keyword>
<dbReference type="PANTHER" id="PTHR10796">
    <property type="entry name" value="PATCHED-RELATED"/>
    <property type="match status" value="1"/>
</dbReference>
<dbReference type="GO" id="GO:0005886">
    <property type="term" value="C:plasma membrane"/>
    <property type="evidence" value="ECO:0007669"/>
    <property type="project" value="UniProtKB-SubCell"/>
</dbReference>
<evidence type="ECO:0000256" key="6">
    <source>
        <dbReference type="ARBA" id="ARBA00023136"/>
    </source>
</evidence>
<feature type="domain" description="SSD" evidence="9">
    <location>
        <begin position="51"/>
        <end position="161"/>
    </location>
</feature>
<evidence type="ECO:0000259" key="9">
    <source>
        <dbReference type="PROSITE" id="PS50156"/>
    </source>
</evidence>
<evidence type="ECO:0000256" key="7">
    <source>
        <dbReference type="ARBA" id="ARBA00023180"/>
    </source>
</evidence>
<keyword evidence="4 8" id="KW-0812">Transmembrane</keyword>
<organism evidence="10 11">
    <name type="scientific">Meloidogyne enterolobii</name>
    <name type="common">Root-knot nematode worm</name>
    <name type="synonym">Meloidogyne mayaguensis</name>
    <dbReference type="NCBI Taxonomy" id="390850"/>
    <lineage>
        <taxon>Eukaryota</taxon>
        <taxon>Metazoa</taxon>
        <taxon>Ecdysozoa</taxon>
        <taxon>Nematoda</taxon>
        <taxon>Chromadorea</taxon>
        <taxon>Rhabditida</taxon>
        <taxon>Tylenchina</taxon>
        <taxon>Tylenchomorpha</taxon>
        <taxon>Tylenchoidea</taxon>
        <taxon>Meloidogynidae</taxon>
        <taxon>Meloidogyninae</taxon>
        <taxon>Meloidogyne</taxon>
    </lineage>
</organism>
<feature type="transmembrane region" description="Helical" evidence="8">
    <location>
        <begin position="446"/>
        <end position="468"/>
    </location>
</feature>
<dbReference type="Proteomes" id="UP000580250">
    <property type="component" value="Unassembled WGS sequence"/>
</dbReference>
<feature type="transmembrane region" description="Helical" evidence="8">
    <location>
        <begin position="420"/>
        <end position="439"/>
    </location>
</feature>
<feature type="transmembrane region" description="Helical" evidence="8">
    <location>
        <begin position="51"/>
        <end position="75"/>
    </location>
</feature>
<feature type="transmembrane region" description="Helical" evidence="8">
    <location>
        <begin position="516"/>
        <end position="542"/>
    </location>
</feature>
<dbReference type="PANTHER" id="PTHR10796:SF112">
    <property type="entry name" value="PATCHED-RELATED PROTEIN 18"/>
    <property type="match status" value="1"/>
</dbReference>
<feature type="transmembrane region" description="Helical" evidence="8">
    <location>
        <begin position="474"/>
        <end position="495"/>
    </location>
</feature>
<feature type="transmembrane region" description="Helical" evidence="8">
    <location>
        <begin position="202"/>
        <end position="226"/>
    </location>
</feature>
<proteinExistence type="inferred from homology"/>
<dbReference type="EMBL" id="CAJEWN010000401">
    <property type="protein sequence ID" value="CAD2181488.1"/>
    <property type="molecule type" value="Genomic_DNA"/>
</dbReference>
<evidence type="ECO:0000256" key="8">
    <source>
        <dbReference type="SAM" id="Phobius"/>
    </source>
</evidence>
<evidence type="ECO:0000313" key="10">
    <source>
        <dbReference type="EMBL" id="CAD2181488.1"/>
    </source>
</evidence>
<dbReference type="SUPFAM" id="SSF82866">
    <property type="entry name" value="Multidrug efflux transporter AcrB transmembrane domain"/>
    <property type="match status" value="2"/>
</dbReference>
<dbReference type="GO" id="GO:0006897">
    <property type="term" value="P:endocytosis"/>
    <property type="evidence" value="ECO:0007669"/>
    <property type="project" value="TreeGrafter"/>
</dbReference>
<reference evidence="10 11" key="1">
    <citation type="submission" date="2020-08" db="EMBL/GenBank/DDBJ databases">
        <authorList>
            <person name="Koutsovoulos G."/>
            <person name="Danchin GJ E."/>
        </authorList>
    </citation>
    <scope>NUCLEOTIDE SEQUENCE [LARGE SCALE GENOMIC DNA]</scope>
</reference>
<gene>
    <name evidence="10" type="ORF">MENT_LOCUS33637</name>
</gene>
<sequence>MGNAGLVSEEVRRTGIEVLPLMPISLLVIMIFMVVITSLKSDQIKSKPWESLFGFFLNFEFLPIVVVVPFLVLAIGVDDVFIFLHCWENTDPQKALRERIADMLGSAGPSITITSLTNWLSFTIGIATPTPAIRTFCIFISTAVFSAYIYQLFFYTAIMTIGGHLINGNNLNKNLEINKNNKFTTEKFTKILIRWSSNLINIYVNFVMSWTARILLLFVMVIYWSFSAYGVSQIRVGLTSEKLFLDDSPLLELVRLQTNVIFKEGGQMSVFINNPGDLRHPEAVPEIMKILERFEHAYGSVGASSTQMWLNTYLPFIGLQNRGSVDFRYKYLYDFFAITEYHRWSHFVSLGTKEECLNERPSCVHKFFFSTGFRNAVEWKDRLDLLQNWRRLADDYSHLNLTVYEDFSMYADQLLSIPPVTMQTVGFALLCMTVVLILFTPSLSTILPGTAAVLSINIGVFGLLFYWSIDLDPISMTTTLMAIGLSVDFVAHISFHYYKGEIEDCRERLVHALRSIAWPMLQAALSTVLSLLVLVLVHAYMVQVFVKVIVLVISLGLFHGLVVLPIVYAAIPFKKSKKCQIVNSSYLSSVTKNNSETKILSTNTSRTGN</sequence>
<feature type="transmembrane region" description="Helical" evidence="8">
    <location>
        <begin position="132"/>
        <end position="150"/>
    </location>
</feature>
<dbReference type="Gene3D" id="1.20.1640.10">
    <property type="entry name" value="Multidrug efflux transporter AcrB transmembrane domain"/>
    <property type="match status" value="2"/>
</dbReference>
<feature type="transmembrane region" description="Helical" evidence="8">
    <location>
        <begin position="20"/>
        <end position="39"/>
    </location>
</feature>
<evidence type="ECO:0000256" key="2">
    <source>
        <dbReference type="ARBA" id="ARBA00005585"/>
    </source>
</evidence>
<evidence type="ECO:0000256" key="1">
    <source>
        <dbReference type="ARBA" id="ARBA00004651"/>
    </source>
</evidence>
<name>A0A6V7W4A1_MELEN</name>
<evidence type="ECO:0000313" key="11">
    <source>
        <dbReference type="Proteomes" id="UP000580250"/>
    </source>
</evidence>
<protein>
    <recommendedName>
        <fullName evidence="9">SSD domain-containing protein</fullName>
    </recommendedName>
</protein>
<dbReference type="InterPro" id="IPR000731">
    <property type="entry name" value="SSD"/>
</dbReference>
<evidence type="ECO:0000256" key="4">
    <source>
        <dbReference type="ARBA" id="ARBA00022692"/>
    </source>
</evidence>
<accession>A0A6V7W4A1</accession>
<dbReference type="FunFam" id="1.20.1640.10:FF:000013">
    <property type="entry name" value="PaTched Related family"/>
    <property type="match status" value="1"/>
</dbReference>
<dbReference type="OrthoDB" id="6510177at2759"/>
<evidence type="ECO:0000256" key="5">
    <source>
        <dbReference type="ARBA" id="ARBA00022989"/>
    </source>
</evidence>
<keyword evidence="5 8" id="KW-1133">Transmembrane helix</keyword>
<dbReference type="AlphaFoldDB" id="A0A6V7W4A1"/>
<keyword evidence="3" id="KW-1003">Cell membrane</keyword>
<comment type="subcellular location">
    <subcellularLocation>
        <location evidence="1">Cell membrane</location>
        <topology evidence="1">Multi-pass membrane protein</topology>
    </subcellularLocation>
</comment>
<dbReference type="Pfam" id="PF02460">
    <property type="entry name" value="Patched"/>
    <property type="match status" value="1"/>
</dbReference>
<dbReference type="GO" id="GO:0030659">
    <property type="term" value="C:cytoplasmic vesicle membrane"/>
    <property type="evidence" value="ECO:0007669"/>
    <property type="project" value="TreeGrafter"/>
</dbReference>